<proteinExistence type="inferred from homology"/>
<dbReference type="Gene3D" id="3.40.50.300">
    <property type="entry name" value="P-loop containing nucleotide triphosphate hydrolases"/>
    <property type="match status" value="2"/>
</dbReference>
<dbReference type="InterPro" id="IPR004604">
    <property type="entry name" value="DNA_recomb/repair_RecN"/>
</dbReference>
<dbReference type="PANTHER" id="PTHR11059:SF0">
    <property type="entry name" value="DNA REPAIR PROTEIN RECN"/>
    <property type="match status" value="1"/>
</dbReference>
<dbReference type="GO" id="GO:0043590">
    <property type="term" value="C:bacterial nucleoid"/>
    <property type="evidence" value="ECO:0007669"/>
    <property type="project" value="TreeGrafter"/>
</dbReference>
<dbReference type="InterPro" id="IPR003395">
    <property type="entry name" value="RecF/RecN/SMC_N"/>
</dbReference>
<evidence type="ECO:0000313" key="12">
    <source>
        <dbReference type="EMBL" id="MBC8534709.1"/>
    </source>
</evidence>
<evidence type="ECO:0000256" key="8">
    <source>
        <dbReference type="ARBA" id="ARBA00033408"/>
    </source>
</evidence>
<dbReference type="PANTHER" id="PTHR11059">
    <property type="entry name" value="DNA REPAIR PROTEIN RECN"/>
    <property type="match status" value="1"/>
</dbReference>
<evidence type="ECO:0000256" key="2">
    <source>
        <dbReference type="ARBA" id="ARBA00009441"/>
    </source>
</evidence>
<dbReference type="CDD" id="cd03241">
    <property type="entry name" value="ABC_RecN"/>
    <property type="match status" value="2"/>
</dbReference>
<evidence type="ECO:0000256" key="9">
    <source>
        <dbReference type="PIRNR" id="PIRNR003128"/>
    </source>
</evidence>
<evidence type="ECO:0000256" key="5">
    <source>
        <dbReference type="ARBA" id="ARBA00022763"/>
    </source>
</evidence>
<comment type="similarity">
    <text evidence="2 9">Belongs to the RecN family.</text>
</comment>
<feature type="coiled-coil region" evidence="10">
    <location>
        <begin position="337"/>
        <end position="364"/>
    </location>
</feature>
<sequence>MLRDLFIENIAVIEKAEIPFQPGFNVLTGETGAGKSIVIDSINAIMGGRTSRDLVRTGARAAFVSAMFSGIGEAATETLASLGYSPEEDGTLLLQREIRPEGKTTCRINGRPASVSIFRTLAPFLISIQGQHESYDLLSPETHMNYIDAVGGYKDLKAEYRKAYETLKRIGKELDDTDLDESQKARRMDILTYQINELEAANLRLGEKEELIARKARIQNGEQIAKALAFAIAAMDGTEEGGALSAVSDTAAALEQTERVCPELAPVAEKLREAEYLLEDCAAEIRQQASRMEFNEQELDEIEERLDVLYRLGLKYGASEEEMLAFLETAQKERESIVLSDENRERLTAEFEQAKEQAVALAKALSAKRRTTAAEFETRVMEELRFLDMPGVVFQAQRTRCPLNASGCDEIHFLISVNPGETPKPISKIASGGELSRIMLAIKTVLSGKGSTDTMIFDEVDTGISGSAAQKVGQKLKETARSAQVLCVTHLAQIAAMADAHFRIQKEVHDGKTFTHVTPLSFEERTQELARIMGGSEITPLMLKNAAEMIQRGKKL</sequence>
<dbReference type="InterPro" id="IPR027417">
    <property type="entry name" value="P-loop_NTPase"/>
</dbReference>
<dbReference type="GO" id="GO:0006310">
    <property type="term" value="P:DNA recombination"/>
    <property type="evidence" value="ECO:0007669"/>
    <property type="project" value="InterPro"/>
</dbReference>
<keyword evidence="4" id="KW-0547">Nucleotide-binding</keyword>
<dbReference type="PIRSF" id="PIRSF003128">
    <property type="entry name" value="RecN"/>
    <property type="match status" value="1"/>
</dbReference>
<dbReference type="Proteomes" id="UP000651482">
    <property type="component" value="Unassembled WGS sequence"/>
</dbReference>
<evidence type="ECO:0000256" key="3">
    <source>
        <dbReference type="ARBA" id="ARBA00021315"/>
    </source>
</evidence>
<evidence type="ECO:0000256" key="6">
    <source>
        <dbReference type="ARBA" id="ARBA00022840"/>
    </source>
</evidence>
<reference evidence="12" key="1">
    <citation type="submission" date="2020-08" db="EMBL/GenBank/DDBJ databases">
        <title>Genome public.</title>
        <authorList>
            <person name="Liu C."/>
            <person name="Sun Q."/>
        </authorList>
    </citation>
    <scope>NUCLEOTIDE SEQUENCE</scope>
    <source>
        <strain evidence="12">NSJ-40</strain>
    </source>
</reference>
<accession>A0A926HSE1</accession>
<evidence type="ECO:0000256" key="7">
    <source>
        <dbReference type="ARBA" id="ARBA00023204"/>
    </source>
</evidence>
<evidence type="ECO:0000256" key="10">
    <source>
        <dbReference type="SAM" id="Coils"/>
    </source>
</evidence>
<evidence type="ECO:0000259" key="11">
    <source>
        <dbReference type="Pfam" id="PF02463"/>
    </source>
</evidence>
<keyword evidence="10" id="KW-0175">Coiled coil</keyword>
<dbReference type="EMBL" id="JACRSN010000021">
    <property type="protein sequence ID" value="MBC8534709.1"/>
    <property type="molecule type" value="Genomic_DNA"/>
</dbReference>
<comment type="function">
    <text evidence="1 9">May be involved in recombinational repair of damaged DNA.</text>
</comment>
<comment type="caution">
    <text evidence="12">The sequence shown here is derived from an EMBL/GenBank/DDBJ whole genome shotgun (WGS) entry which is preliminary data.</text>
</comment>
<dbReference type="RefSeq" id="WP_249320294.1">
    <property type="nucleotide sequence ID" value="NZ_JACRSN010000021.1"/>
</dbReference>
<dbReference type="FunFam" id="3.40.50.300:FF:000319">
    <property type="entry name" value="DNA repair protein RecN"/>
    <property type="match status" value="1"/>
</dbReference>
<keyword evidence="6" id="KW-0067">ATP-binding</keyword>
<gene>
    <name evidence="12" type="primary">recN</name>
    <name evidence="12" type="ORF">IAG03_12080</name>
</gene>
<evidence type="ECO:0000256" key="1">
    <source>
        <dbReference type="ARBA" id="ARBA00003618"/>
    </source>
</evidence>
<dbReference type="SUPFAM" id="SSF52540">
    <property type="entry name" value="P-loop containing nucleoside triphosphate hydrolases"/>
    <property type="match status" value="1"/>
</dbReference>
<protein>
    <recommendedName>
        <fullName evidence="3 9">DNA repair protein RecN</fullName>
    </recommendedName>
    <alternativeName>
        <fullName evidence="8 9">Recombination protein N</fullName>
    </alternativeName>
</protein>
<dbReference type="FunFam" id="3.40.50.300:FF:000356">
    <property type="entry name" value="DNA repair protein RecN"/>
    <property type="match status" value="1"/>
</dbReference>
<dbReference type="AlphaFoldDB" id="A0A926HSE1"/>
<keyword evidence="7 9" id="KW-0234">DNA repair</keyword>
<dbReference type="GO" id="GO:0005524">
    <property type="term" value="F:ATP binding"/>
    <property type="evidence" value="ECO:0007669"/>
    <property type="project" value="UniProtKB-KW"/>
</dbReference>
<feature type="coiled-coil region" evidence="10">
    <location>
        <begin position="285"/>
        <end position="312"/>
    </location>
</feature>
<keyword evidence="13" id="KW-1185">Reference proteome</keyword>
<evidence type="ECO:0000256" key="4">
    <source>
        <dbReference type="ARBA" id="ARBA00022741"/>
    </source>
</evidence>
<feature type="domain" description="RecF/RecN/SMC N-terminal" evidence="11">
    <location>
        <begin position="2"/>
        <end position="507"/>
    </location>
</feature>
<keyword evidence="5 9" id="KW-0227">DNA damage</keyword>
<evidence type="ECO:0000313" key="13">
    <source>
        <dbReference type="Proteomes" id="UP000651482"/>
    </source>
</evidence>
<organism evidence="12 13">
    <name type="scientific">Yeguia hominis</name>
    <dbReference type="NCBI Taxonomy" id="2763662"/>
    <lineage>
        <taxon>Bacteria</taxon>
        <taxon>Bacillati</taxon>
        <taxon>Bacillota</taxon>
        <taxon>Clostridia</taxon>
        <taxon>Eubacteriales</taxon>
        <taxon>Yeguiaceae</taxon>
        <taxon>Yeguia</taxon>
    </lineage>
</organism>
<dbReference type="NCBIfam" id="TIGR00634">
    <property type="entry name" value="recN"/>
    <property type="match status" value="1"/>
</dbReference>
<dbReference type="Pfam" id="PF02463">
    <property type="entry name" value="SMC_N"/>
    <property type="match status" value="1"/>
</dbReference>
<dbReference type="GO" id="GO:0009432">
    <property type="term" value="P:SOS response"/>
    <property type="evidence" value="ECO:0007669"/>
    <property type="project" value="TreeGrafter"/>
</dbReference>
<name>A0A926HSE1_9FIRM</name>
<dbReference type="GO" id="GO:0006281">
    <property type="term" value="P:DNA repair"/>
    <property type="evidence" value="ECO:0007669"/>
    <property type="project" value="UniProtKB-KW"/>
</dbReference>